<proteinExistence type="predicted"/>
<comment type="caution">
    <text evidence="2">The sequence shown here is derived from an EMBL/GenBank/DDBJ whole genome shotgun (WGS) entry which is preliminary data.</text>
</comment>
<sequence>MWSADDGVNDADDGADETKIFYPGAIPRITDLVYPSVRRDLLLVRPGMKLGKQTNGQAVGSGYLGAYGTSFNAAQSAQYYGTGFSNSTSSGSGFSSQQQRPPDRYLDYRDITSCTLAVLTKKPVIRIIDSGAVASPCPIVKHRLQFGDIRPRYCRRDVCKYAGPIEINHSNRRLFAQLPSPNMQNASAPSRSGSESLIVDGDVAASGEKSTESGPRTSGDP</sequence>
<keyword evidence="3" id="KW-1185">Reference proteome</keyword>
<feature type="compositionally biased region" description="Polar residues" evidence="1">
    <location>
        <begin position="212"/>
        <end position="221"/>
    </location>
</feature>
<organism evidence="2 3">
    <name type="scientific">Paralvinella palmiformis</name>
    <dbReference type="NCBI Taxonomy" id="53620"/>
    <lineage>
        <taxon>Eukaryota</taxon>
        <taxon>Metazoa</taxon>
        <taxon>Spiralia</taxon>
        <taxon>Lophotrochozoa</taxon>
        <taxon>Annelida</taxon>
        <taxon>Polychaeta</taxon>
        <taxon>Sedentaria</taxon>
        <taxon>Canalipalpata</taxon>
        <taxon>Terebellida</taxon>
        <taxon>Terebelliformia</taxon>
        <taxon>Alvinellidae</taxon>
        <taxon>Paralvinella</taxon>
    </lineage>
</organism>
<protein>
    <submittedName>
        <fullName evidence="2">Uncharacterized protein</fullName>
    </submittedName>
</protein>
<dbReference type="EMBL" id="JAODUP010000476">
    <property type="protein sequence ID" value="KAK2148901.1"/>
    <property type="molecule type" value="Genomic_DNA"/>
</dbReference>
<feature type="region of interest" description="Disordered" evidence="1">
    <location>
        <begin position="180"/>
        <end position="221"/>
    </location>
</feature>
<name>A0AAD9MYZ9_9ANNE</name>
<accession>A0AAD9MYZ9</accession>
<dbReference type="Proteomes" id="UP001208570">
    <property type="component" value="Unassembled WGS sequence"/>
</dbReference>
<evidence type="ECO:0000313" key="3">
    <source>
        <dbReference type="Proteomes" id="UP001208570"/>
    </source>
</evidence>
<feature type="compositionally biased region" description="Polar residues" evidence="1">
    <location>
        <begin position="180"/>
        <end position="195"/>
    </location>
</feature>
<evidence type="ECO:0000256" key="1">
    <source>
        <dbReference type="SAM" id="MobiDB-lite"/>
    </source>
</evidence>
<dbReference type="AlphaFoldDB" id="A0AAD9MYZ9"/>
<reference evidence="2" key="1">
    <citation type="journal article" date="2023" name="Mol. Biol. Evol.">
        <title>Third-Generation Sequencing Reveals the Adaptive Role of the Epigenome in Three Deep-Sea Polychaetes.</title>
        <authorList>
            <person name="Perez M."/>
            <person name="Aroh O."/>
            <person name="Sun Y."/>
            <person name="Lan Y."/>
            <person name="Juniper S.K."/>
            <person name="Young C.R."/>
            <person name="Angers B."/>
            <person name="Qian P.Y."/>
        </authorList>
    </citation>
    <scope>NUCLEOTIDE SEQUENCE</scope>
    <source>
        <strain evidence="2">P08H-3</strain>
    </source>
</reference>
<evidence type="ECO:0000313" key="2">
    <source>
        <dbReference type="EMBL" id="KAK2148901.1"/>
    </source>
</evidence>
<gene>
    <name evidence="2" type="ORF">LSH36_476g02045</name>
</gene>